<dbReference type="GO" id="GO:0003677">
    <property type="term" value="F:DNA binding"/>
    <property type="evidence" value="ECO:0007669"/>
    <property type="project" value="UniProtKB-KW"/>
</dbReference>
<organism evidence="1 2">
    <name type="scientific">Microcella humidisoli</name>
    <dbReference type="NCBI Taxonomy" id="2963406"/>
    <lineage>
        <taxon>Bacteria</taxon>
        <taxon>Bacillati</taxon>
        <taxon>Actinomycetota</taxon>
        <taxon>Actinomycetes</taxon>
        <taxon>Micrococcales</taxon>
        <taxon>Microbacteriaceae</taxon>
        <taxon>Microcella</taxon>
    </lineage>
</organism>
<name>A0ABY5FUW0_9MICO</name>
<accession>A0ABY5FUW0</accession>
<sequence length="210" mass="21811">MFVIIADQIGSSGDADRVAGALVELVDRFGDHYPLLPERTAGDELQALTSDAAVALETALHLLRSPHWRVGLGIGAVRMPLPTSVREASGPAFASARAGIEQASRRPGRFAAVGAGGAGARAEHLGALIDLLLTHRARWSPAGWQLHDLIETGLTQAEAAERLGVTPQATSKRARAAGLRVDGEARRALVALLADLGATVEAMTPEGAPA</sequence>
<reference evidence="1" key="1">
    <citation type="submission" date="2022-07" db="EMBL/GenBank/DDBJ databases">
        <title>Taxonomic analysis of Microcella humidisoli nov. sp., isolated from riverside soil.</title>
        <authorList>
            <person name="Molina K.M."/>
            <person name="Kim S.B."/>
        </authorList>
    </citation>
    <scope>NUCLEOTIDE SEQUENCE</scope>
    <source>
        <strain evidence="1">MMS21-STM10</strain>
    </source>
</reference>
<keyword evidence="1" id="KW-0238">DNA-binding</keyword>
<evidence type="ECO:0000313" key="2">
    <source>
        <dbReference type="Proteomes" id="UP001060039"/>
    </source>
</evidence>
<dbReference type="RefSeq" id="WP_255159236.1">
    <property type="nucleotide sequence ID" value="NZ_CP101497.1"/>
</dbReference>
<proteinExistence type="predicted"/>
<keyword evidence="2" id="KW-1185">Reference proteome</keyword>
<protein>
    <submittedName>
        <fullName evidence="1">DNA-binding protein</fullName>
    </submittedName>
</protein>
<gene>
    <name evidence="1" type="ORF">NNL39_10510</name>
</gene>
<evidence type="ECO:0000313" key="1">
    <source>
        <dbReference type="EMBL" id="UTT62094.1"/>
    </source>
</evidence>
<dbReference type="EMBL" id="CP101497">
    <property type="protein sequence ID" value="UTT62094.1"/>
    <property type="molecule type" value="Genomic_DNA"/>
</dbReference>
<dbReference type="Proteomes" id="UP001060039">
    <property type="component" value="Chromosome"/>
</dbReference>